<organism evidence="2 3">
    <name type="scientific">Azotobacter beijerinckii</name>
    <dbReference type="NCBI Taxonomy" id="170623"/>
    <lineage>
        <taxon>Bacteria</taxon>
        <taxon>Pseudomonadati</taxon>
        <taxon>Pseudomonadota</taxon>
        <taxon>Gammaproteobacteria</taxon>
        <taxon>Pseudomonadales</taxon>
        <taxon>Pseudomonadaceae</taxon>
        <taxon>Azotobacter</taxon>
    </lineage>
</organism>
<evidence type="ECO:0000313" key="2">
    <source>
        <dbReference type="EMBL" id="SEI91115.1"/>
    </source>
</evidence>
<evidence type="ECO:0000313" key="3">
    <source>
        <dbReference type="Proteomes" id="UP000199005"/>
    </source>
</evidence>
<dbReference type="STRING" id="170623.SAMN04244579_02419"/>
<feature type="region of interest" description="Disordered" evidence="1">
    <location>
        <begin position="1"/>
        <end position="20"/>
    </location>
</feature>
<evidence type="ECO:0000256" key="1">
    <source>
        <dbReference type="SAM" id="MobiDB-lite"/>
    </source>
</evidence>
<accession>A0A1H6USV5</accession>
<dbReference type="Proteomes" id="UP000199005">
    <property type="component" value="Unassembled WGS sequence"/>
</dbReference>
<dbReference type="RefSeq" id="WP_090899767.1">
    <property type="nucleotide sequence ID" value="NZ_FNYO01000026.1"/>
</dbReference>
<dbReference type="EMBL" id="FNYO01000026">
    <property type="protein sequence ID" value="SEI91115.1"/>
    <property type="molecule type" value="Genomic_DNA"/>
</dbReference>
<protein>
    <submittedName>
        <fullName evidence="2">Uncharacterized protein</fullName>
    </submittedName>
</protein>
<name>A0A1H6USV5_9GAMM</name>
<reference evidence="2 3" key="1">
    <citation type="submission" date="2016-10" db="EMBL/GenBank/DDBJ databases">
        <authorList>
            <person name="de Groot N.N."/>
        </authorList>
    </citation>
    <scope>NUCLEOTIDE SEQUENCE [LARGE SCALE GENOMIC DNA]</scope>
    <source>
        <strain evidence="2 3">DSM 1041</strain>
    </source>
</reference>
<gene>
    <name evidence="2" type="ORF">SAMN04244579_02419</name>
</gene>
<feature type="compositionally biased region" description="Polar residues" evidence="1">
    <location>
        <begin position="9"/>
        <end position="20"/>
    </location>
</feature>
<proteinExistence type="predicted"/>
<sequence length="67" mass="7570">MQDEDEPSRLQQRTRTQSPHATLAWLLAGNSIGIDAMNAYDWRRHIEALVTLATRELNAMPHEEAAA</sequence>
<dbReference type="AlphaFoldDB" id="A0A1H6USV5"/>